<feature type="compositionally biased region" description="Pro residues" evidence="1">
    <location>
        <begin position="122"/>
        <end position="131"/>
    </location>
</feature>
<evidence type="ECO:0000256" key="1">
    <source>
        <dbReference type="SAM" id="MobiDB-lite"/>
    </source>
</evidence>
<feature type="region of interest" description="Disordered" evidence="1">
    <location>
        <begin position="86"/>
        <end position="132"/>
    </location>
</feature>
<accession>A0A1S3LTM2</accession>
<dbReference type="Proteomes" id="UP001652741">
    <property type="component" value="Chromosome ssa13"/>
</dbReference>
<feature type="transmembrane region" description="Helical" evidence="2">
    <location>
        <begin position="598"/>
        <end position="616"/>
    </location>
</feature>
<proteinExistence type="predicted"/>
<feature type="region of interest" description="Disordered" evidence="1">
    <location>
        <begin position="419"/>
        <end position="447"/>
    </location>
</feature>
<protein>
    <submittedName>
        <fullName evidence="4">Uncharacterized protein</fullName>
    </submittedName>
</protein>
<feature type="compositionally biased region" description="Pro residues" evidence="1">
    <location>
        <begin position="89"/>
        <end position="102"/>
    </location>
</feature>
<keyword evidence="2" id="KW-0472">Membrane</keyword>
<dbReference type="KEGG" id="sasa:106568414"/>
<evidence type="ECO:0000313" key="3">
    <source>
        <dbReference type="Proteomes" id="UP001652741"/>
    </source>
</evidence>
<feature type="compositionally biased region" description="Basic and acidic residues" evidence="1">
    <location>
        <begin position="108"/>
        <end position="120"/>
    </location>
</feature>
<gene>
    <name evidence="4" type="primary">LOC106568414</name>
</gene>
<evidence type="ECO:0000256" key="2">
    <source>
        <dbReference type="SAM" id="Phobius"/>
    </source>
</evidence>
<keyword evidence="2" id="KW-0812">Transmembrane</keyword>
<reference evidence="4" key="1">
    <citation type="submission" date="2025-08" db="UniProtKB">
        <authorList>
            <consortium name="RefSeq"/>
        </authorList>
    </citation>
    <scope>IDENTIFICATION</scope>
</reference>
<name>A0A1S3LTM2_SALSA</name>
<feature type="region of interest" description="Disordered" evidence="1">
    <location>
        <begin position="21"/>
        <end position="52"/>
    </location>
</feature>
<dbReference type="AlphaFoldDB" id="A0A1S3LTM2"/>
<dbReference type="RefSeq" id="XP_013994211.2">
    <property type="nucleotide sequence ID" value="XM_014138736.2"/>
</dbReference>
<keyword evidence="2" id="KW-1133">Transmembrane helix</keyword>
<dbReference type="GeneID" id="106568414"/>
<feature type="region of interest" description="Disordered" evidence="1">
    <location>
        <begin position="254"/>
        <end position="344"/>
    </location>
</feature>
<feature type="compositionally biased region" description="Basic and acidic residues" evidence="1">
    <location>
        <begin position="284"/>
        <end position="310"/>
    </location>
</feature>
<feature type="compositionally biased region" description="Basic and acidic residues" evidence="1">
    <location>
        <begin position="432"/>
        <end position="441"/>
    </location>
</feature>
<keyword evidence="3" id="KW-1185">Reference proteome</keyword>
<feature type="compositionally biased region" description="Basic and acidic residues" evidence="1">
    <location>
        <begin position="25"/>
        <end position="52"/>
    </location>
</feature>
<evidence type="ECO:0000313" key="4">
    <source>
        <dbReference type="RefSeq" id="XP_013994211.2"/>
    </source>
</evidence>
<organism evidence="3 4">
    <name type="scientific">Salmo salar</name>
    <name type="common">Atlantic salmon</name>
    <dbReference type="NCBI Taxonomy" id="8030"/>
    <lineage>
        <taxon>Eukaryota</taxon>
        <taxon>Metazoa</taxon>
        <taxon>Chordata</taxon>
        <taxon>Craniata</taxon>
        <taxon>Vertebrata</taxon>
        <taxon>Euteleostomi</taxon>
        <taxon>Actinopterygii</taxon>
        <taxon>Neopterygii</taxon>
        <taxon>Teleostei</taxon>
        <taxon>Protacanthopterygii</taxon>
        <taxon>Salmoniformes</taxon>
        <taxon>Salmonidae</taxon>
        <taxon>Salmoninae</taxon>
        <taxon>Salmo</taxon>
    </lineage>
</organism>
<sequence>MMSSDRDKRAVFGKGIAFDPCQLRDPWENRPQKISEKGRQEKEGQENRDLNRLIKERHIRLMALEKKGKGRKMVYCPLLKRFRLDPPLDAAPPPPPPPPTPKKSPRRVKIEIPKPVEKKPTPPKPSPPPLPKVILSYKDLQRRSEGKWWRGIRDRELPNGPSEWSKPFKCRPLQFSRILYDQTLSWQRGWPTFSREKSNKLLKVKPLDDKVNLKEWKDSWKMSRPLPKQHTENRGITEKVKAFREWQNRLAISRNRTSTAVEKKGKNSDMSNFRSKVAPPPNIHKSEPPTHEKKHEPLLQLRKESSEENKPTVPKSAKPPAPQPKEKKLLARKPSPPQDDTVNLPWWKKVCRTSKPSLKQHTENQMIAETVKTGTGDDMSDSRKIVMSLDNDADIEAAHLESRFGDQVWRPGLEARFGGQAKVVPPPIPPTKKREPPKKSQFDAPQITQASSDILDVDNWSEAWKTQPLLLNIKEQVSLEAWEQEWPEFTEEQNDKRLNAKPLDDNVNLTEWGDAWKTPKPLAKQHIEDLTVTETVKPKALTGWREARRLSGDNVQNNPPSLKDWRDSWSFCQEHRWWKVSMDSQMSKQLFSHLRKRGGGLFLFCFLFLFLCFLGHNTDWGQ</sequence>